<evidence type="ECO:0000313" key="2">
    <source>
        <dbReference type="EMBL" id="KAK5862449.1"/>
    </source>
</evidence>
<dbReference type="Gene3D" id="2.60.40.10">
    <property type="entry name" value="Immunoglobulins"/>
    <property type="match status" value="1"/>
</dbReference>
<sequence>MSIFLSKSQKSDEGLYGCEIWKGWDNSVVNNISLKVKDCKTLQPVKAVLSTPFNLNCPVDITPAQQRPLNISWAMLKGGNPQPINPKSFAINATSLSTLSVDYADSGWYRCKYKLDQTQRCFDINLLVQEEEHVVRTTVPELTTSGITSETKKKGISQLFMTVVVASVIAVITIMAALMGFFIYCRRNTQSIPQQTQRHPAGYPIECYDYEEVNSLSQIRSDDQFNSLYQPFPDEGLCTF</sequence>
<dbReference type="EMBL" id="JAUZQC010000012">
    <property type="protein sequence ID" value="KAK5862449.1"/>
    <property type="molecule type" value="Genomic_DNA"/>
</dbReference>
<protein>
    <recommendedName>
        <fullName evidence="4">Ig-like domain-containing protein</fullName>
    </recommendedName>
</protein>
<dbReference type="PANTHER" id="PTHR37996">
    <property type="entry name" value="B- AND T-LYMPHOCYTE ATTENUATOR"/>
    <property type="match status" value="1"/>
</dbReference>
<dbReference type="AlphaFoldDB" id="A0AAN7XKI3"/>
<comment type="caution">
    <text evidence="2">The sequence shown here is derived from an EMBL/GenBank/DDBJ whole genome shotgun (WGS) entry which is preliminary data.</text>
</comment>
<dbReference type="InterPro" id="IPR039257">
    <property type="entry name" value="BTLA"/>
</dbReference>
<dbReference type="GO" id="GO:0005886">
    <property type="term" value="C:plasma membrane"/>
    <property type="evidence" value="ECO:0007669"/>
    <property type="project" value="InterPro"/>
</dbReference>
<dbReference type="CDD" id="cd00096">
    <property type="entry name" value="Ig"/>
    <property type="match status" value="1"/>
</dbReference>
<dbReference type="PANTHER" id="PTHR37996:SF1">
    <property type="entry name" value="B- AND T-LYMPHOCYTE ATTENUATOR"/>
    <property type="match status" value="1"/>
</dbReference>
<gene>
    <name evidence="2" type="ORF">PBY51_017845</name>
</gene>
<reference evidence="2 3" key="2">
    <citation type="journal article" date="2023" name="Mol. Biol. Evol.">
        <title>Genomics of Secondarily Temperate Adaptation in the Only Non-Antarctic Icefish.</title>
        <authorList>
            <person name="Rivera-Colon A.G."/>
            <person name="Rayamajhi N."/>
            <person name="Minhas B.F."/>
            <person name="Madrigal G."/>
            <person name="Bilyk K.T."/>
            <person name="Yoon V."/>
            <person name="Hune M."/>
            <person name="Gregory S."/>
            <person name="Cheng C.H.C."/>
            <person name="Catchen J.M."/>
        </authorList>
    </citation>
    <scope>NUCLEOTIDE SEQUENCE [LARGE SCALE GENOMIC DNA]</scope>
    <source>
        <strain evidence="2">JMC-PN-2008</strain>
    </source>
</reference>
<name>A0AAN7XKI3_ELEMC</name>
<evidence type="ECO:0008006" key="4">
    <source>
        <dbReference type="Google" id="ProtNLM"/>
    </source>
</evidence>
<keyword evidence="1" id="KW-1133">Transmembrane helix</keyword>
<dbReference type="GO" id="GO:0002768">
    <property type="term" value="P:immune response-regulating cell surface receptor signaling pathway"/>
    <property type="evidence" value="ECO:0007669"/>
    <property type="project" value="InterPro"/>
</dbReference>
<evidence type="ECO:0000256" key="1">
    <source>
        <dbReference type="SAM" id="Phobius"/>
    </source>
</evidence>
<evidence type="ECO:0000313" key="3">
    <source>
        <dbReference type="Proteomes" id="UP001346869"/>
    </source>
</evidence>
<dbReference type="GO" id="GO:0038023">
    <property type="term" value="F:signaling receptor activity"/>
    <property type="evidence" value="ECO:0007669"/>
    <property type="project" value="InterPro"/>
</dbReference>
<keyword evidence="1" id="KW-0472">Membrane</keyword>
<keyword evidence="3" id="KW-1185">Reference proteome</keyword>
<accession>A0AAN7XKI3</accession>
<dbReference type="InterPro" id="IPR013783">
    <property type="entry name" value="Ig-like_fold"/>
</dbReference>
<reference evidence="2 3" key="1">
    <citation type="journal article" date="2023" name="Genes (Basel)">
        <title>Chromosome-Level Genome Assembly and Circadian Gene Repertoire of the Patagonia Blennie Eleginops maclovinus-The Closest Ancestral Proxy of Antarctic Cryonotothenioids.</title>
        <authorList>
            <person name="Cheng C.C."/>
            <person name="Rivera-Colon A.G."/>
            <person name="Minhas B.F."/>
            <person name="Wilson L."/>
            <person name="Rayamajhi N."/>
            <person name="Vargas-Chacoff L."/>
            <person name="Catchen J.M."/>
        </authorList>
    </citation>
    <scope>NUCLEOTIDE SEQUENCE [LARGE SCALE GENOMIC DNA]</scope>
    <source>
        <strain evidence="2">JMC-PN-2008</strain>
    </source>
</reference>
<feature type="transmembrane region" description="Helical" evidence="1">
    <location>
        <begin position="159"/>
        <end position="184"/>
    </location>
</feature>
<organism evidence="2 3">
    <name type="scientific">Eleginops maclovinus</name>
    <name type="common">Patagonian blennie</name>
    <name type="synonym">Eleginus maclovinus</name>
    <dbReference type="NCBI Taxonomy" id="56733"/>
    <lineage>
        <taxon>Eukaryota</taxon>
        <taxon>Metazoa</taxon>
        <taxon>Chordata</taxon>
        <taxon>Craniata</taxon>
        <taxon>Vertebrata</taxon>
        <taxon>Euteleostomi</taxon>
        <taxon>Actinopterygii</taxon>
        <taxon>Neopterygii</taxon>
        <taxon>Teleostei</taxon>
        <taxon>Neoteleostei</taxon>
        <taxon>Acanthomorphata</taxon>
        <taxon>Eupercaria</taxon>
        <taxon>Perciformes</taxon>
        <taxon>Notothenioidei</taxon>
        <taxon>Eleginopidae</taxon>
        <taxon>Eleginops</taxon>
    </lineage>
</organism>
<keyword evidence="1" id="KW-0812">Transmembrane</keyword>
<dbReference type="Proteomes" id="UP001346869">
    <property type="component" value="Unassembled WGS sequence"/>
</dbReference>
<dbReference type="SUPFAM" id="SSF48726">
    <property type="entry name" value="Immunoglobulin"/>
    <property type="match status" value="1"/>
</dbReference>
<dbReference type="InterPro" id="IPR036179">
    <property type="entry name" value="Ig-like_dom_sf"/>
</dbReference>
<proteinExistence type="predicted"/>